<dbReference type="GO" id="GO:0006122">
    <property type="term" value="P:mitochondrial electron transport, ubiquinol to cytochrome c"/>
    <property type="evidence" value="ECO:0007669"/>
    <property type="project" value="TreeGrafter"/>
</dbReference>
<feature type="transmembrane region" description="Helical" evidence="20">
    <location>
        <begin position="178"/>
        <end position="200"/>
    </location>
</feature>
<dbReference type="PROSITE" id="PS51003">
    <property type="entry name" value="CYTB_CTER"/>
    <property type="match status" value="1"/>
</dbReference>
<evidence type="ECO:0000256" key="8">
    <source>
        <dbReference type="ARBA" id="ARBA00022692"/>
    </source>
</evidence>
<evidence type="ECO:0000256" key="14">
    <source>
        <dbReference type="ARBA" id="ARBA00023075"/>
    </source>
</evidence>
<dbReference type="GO" id="GO:0045275">
    <property type="term" value="C:respiratory chain complex III"/>
    <property type="evidence" value="ECO:0007669"/>
    <property type="project" value="InterPro"/>
</dbReference>
<dbReference type="InterPro" id="IPR027387">
    <property type="entry name" value="Cytb/b6-like_sf"/>
</dbReference>
<keyword evidence="12 20" id="KW-1133">Transmembrane helix</keyword>
<evidence type="ECO:0000256" key="9">
    <source>
        <dbReference type="ARBA" id="ARBA00022723"/>
    </source>
</evidence>
<dbReference type="CDD" id="cd00290">
    <property type="entry name" value="cytochrome_b_C"/>
    <property type="match status" value="1"/>
</dbReference>
<dbReference type="GO" id="GO:0005743">
    <property type="term" value="C:mitochondrial inner membrane"/>
    <property type="evidence" value="ECO:0007669"/>
    <property type="project" value="UniProtKB-SubCell"/>
</dbReference>
<evidence type="ECO:0000256" key="19">
    <source>
        <dbReference type="PIRSR" id="PIRSR038885-2"/>
    </source>
</evidence>
<feature type="domain" description="Cytochrome b/b6 N-terminal region profile" evidence="21">
    <location>
        <begin position="1"/>
        <end position="209"/>
    </location>
</feature>
<feature type="binding site" description="axial binding residue" evidence="19">
    <location>
        <position position="196"/>
    </location>
    <ligand>
        <name>heme b</name>
        <dbReference type="ChEBI" id="CHEBI:60344"/>
        <label>b566</label>
    </ligand>
    <ligandPart>
        <name>Fe</name>
        <dbReference type="ChEBI" id="CHEBI:18248"/>
    </ligandPart>
</feature>
<protein>
    <recommendedName>
        <fullName evidence="4 20">Cytochrome b</fullName>
    </recommendedName>
</protein>
<proteinExistence type="inferred from homology"/>
<dbReference type="EMBL" id="MG587039">
    <property type="protein sequence ID" value="AWD84301.1"/>
    <property type="molecule type" value="Genomic_DNA"/>
</dbReference>
<keyword evidence="11 20" id="KW-0249">Electron transport</keyword>
<keyword evidence="14" id="KW-0830">Ubiquinone</keyword>
<keyword evidence="10" id="KW-0999">Mitochondrion inner membrane</keyword>
<dbReference type="Pfam" id="PF00032">
    <property type="entry name" value="Cytochrom_B_C"/>
    <property type="match status" value="1"/>
</dbReference>
<dbReference type="FunFam" id="1.20.810.10:FF:000002">
    <property type="entry name" value="Cytochrome b"/>
    <property type="match status" value="1"/>
</dbReference>
<feature type="transmembrane region" description="Helical" evidence="20">
    <location>
        <begin position="347"/>
        <end position="372"/>
    </location>
</feature>
<feature type="transmembrane region" description="Helical" evidence="20">
    <location>
        <begin position="288"/>
        <end position="307"/>
    </location>
</feature>
<dbReference type="InterPro" id="IPR005798">
    <property type="entry name" value="Cyt_b/b6_C"/>
</dbReference>
<evidence type="ECO:0000259" key="21">
    <source>
        <dbReference type="PROSITE" id="PS51002"/>
    </source>
</evidence>
<dbReference type="PANTHER" id="PTHR19271:SF16">
    <property type="entry name" value="CYTOCHROME B"/>
    <property type="match status" value="1"/>
</dbReference>
<evidence type="ECO:0000256" key="12">
    <source>
        <dbReference type="ARBA" id="ARBA00022989"/>
    </source>
</evidence>
<dbReference type="InterPro" id="IPR016174">
    <property type="entry name" value="Di-haem_cyt_TM"/>
</dbReference>
<feature type="binding site" description="axial binding residue" evidence="19">
    <location>
        <position position="83"/>
    </location>
    <ligand>
        <name>heme b</name>
        <dbReference type="ChEBI" id="CHEBI:60344"/>
        <label>b562</label>
    </ligand>
    <ligandPart>
        <name>Fe</name>
        <dbReference type="ChEBI" id="CHEBI:18248"/>
    </ligandPart>
</feature>
<evidence type="ECO:0000256" key="5">
    <source>
        <dbReference type="ARBA" id="ARBA00022448"/>
    </source>
</evidence>
<dbReference type="PANTHER" id="PTHR19271">
    <property type="entry name" value="CYTOCHROME B"/>
    <property type="match status" value="1"/>
</dbReference>
<dbReference type="Gene3D" id="1.20.810.10">
    <property type="entry name" value="Cytochrome Bc1 Complex, Chain C"/>
    <property type="match status" value="1"/>
</dbReference>
<feature type="transmembrane region" description="Helical" evidence="20">
    <location>
        <begin position="29"/>
        <end position="52"/>
    </location>
</feature>
<feature type="binding site" evidence="18">
    <location>
        <position position="201"/>
    </location>
    <ligand>
        <name>a ubiquinone</name>
        <dbReference type="ChEBI" id="CHEBI:16389"/>
    </ligand>
</feature>
<comment type="cofactor">
    <cofactor evidence="19">
        <name>heme</name>
        <dbReference type="ChEBI" id="CHEBI:30413"/>
    </cofactor>
    <text evidence="19">Binds 2 heme groups non-covalently.</text>
</comment>
<keyword evidence="6 19" id="KW-0349">Heme</keyword>
<evidence type="ECO:0000256" key="6">
    <source>
        <dbReference type="ARBA" id="ARBA00022617"/>
    </source>
</evidence>
<comment type="cofactor">
    <cofactor evidence="20">
        <name>heme b</name>
        <dbReference type="ChEBI" id="CHEBI:60344"/>
    </cofactor>
    <text evidence="20">Binds 2 heme groups non-covalently.</text>
</comment>
<keyword evidence="8 20" id="KW-0812">Transmembrane</keyword>
<keyword evidence="13 19" id="KW-0408">Iron</keyword>
<dbReference type="PROSITE" id="PS51002">
    <property type="entry name" value="CYTB_NTER"/>
    <property type="match status" value="1"/>
</dbReference>
<keyword evidence="9 19" id="KW-0479">Metal-binding</keyword>
<dbReference type="GO" id="GO:0016491">
    <property type="term" value="F:oxidoreductase activity"/>
    <property type="evidence" value="ECO:0007669"/>
    <property type="project" value="UniProtKB-UniRule"/>
</dbReference>
<dbReference type="GO" id="GO:0008121">
    <property type="term" value="F:quinol-cytochrome-c reductase activity"/>
    <property type="evidence" value="ECO:0007669"/>
    <property type="project" value="InterPro"/>
</dbReference>
<comment type="subcellular location">
    <subcellularLocation>
        <location evidence="2">Mitochondrion inner membrane</location>
        <topology evidence="2">Multi-pass membrane protein</topology>
    </subcellularLocation>
</comment>
<evidence type="ECO:0000256" key="10">
    <source>
        <dbReference type="ARBA" id="ARBA00022792"/>
    </source>
</evidence>
<evidence type="ECO:0000256" key="15">
    <source>
        <dbReference type="ARBA" id="ARBA00023128"/>
    </source>
</evidence>
<dbReference type="AlphaFoldDB" id="A0A343WSP0"/>
<evidence type="ECO:0000256" key="3">
    <source>
        <dbReference type="ARBA" id="ARBA00011660"/>
    </source>
</evidence>
<evidence type="ECO:0000256" key="20">
    <source>
        <dbReference type="RuleBase" id="RU362117"/>
    </source>
</evidence>
<evidence type="ECO:0000256" key="18">
    <source>
        <dbReference type="PIRSR" id="PIRSR038885-1"/>
    </source>
</evidence>
<dbReference type="PIRSF" id="PIRSF038885">
    <property type="entry name" value="COB"/>
    <property type="match status" value="1"/>
</dbReference>
<evidence type="ECO:0000259" key="22">
    <source>
        <dbReference type="PROSITE" id="PS51003"/>
    </source>
</evidence>
<evidence type="ECO:0000256" key="11">
    <source>
        <dbReference type="ARBA" id="ARBA00022982"/>
    </source>
</evidence>
<accession>A0A343WSP0</accession>
<comment type="similarity">
    <text evidence="17 20">Belongs to the cytochrome b family.</text>
</comment>
<dbReference type="Pfam" id="PF00033">
    <property type="entry name" value="Cytochrome_B"/>
    <property type="match status" value="1"/>
</dbReference>
<keyword evidence="5 20" id="KW-0813">Transport</keyword>
<keyword evidence="7 20" id="KW-0679">Respiratory chain</keyword>
<dbReference type="InterPro" id="IPR005797">
    <property type="entry name" value="Cyt_b/b6_N"/>
</dbReference>
<feature type="binding site" description="axial binding residue" evidence="19">
    <location>
        <position position="97"/>
    </location>
    <ligand>
        <name>heme b</name>
        <dbReference type="ChEBI" id="CHEBI:60344"/>
        <label>b566</label>
    </ligand>
    <ligandPart>
        <name>Fe</name>
        <dbReference type="ChEBI" id="CHEBI:18248"/>
    </ligandPart>
</feature>
<dbReference type="CDD" id="cd00284">
    <property type="entry name" value="Cytochrome_b_N"/>
    <property type="match status" value="1"/>
</dbReference>
<comment type="function">
    <text evidence="1 20">Component of the ubiquinol-cytochrome c reductase complex (complex III or cytochrome b-c1 complex) that is part of the mitochondrial respiratory chain. The b-c1 complex mediates electron transfer from ubiquinol to cytochrome c. Contributes to the generation of a proton gradient across the mitochondrial membrane that is then used for ATP synthesis.</text>
</comment>
<keyword evidence="15 20" id="KW-0496">Mitochondrion</keyword>
<gene>
    <name evidence="23" type="primary">CYTB</name>
</gene>
<dbReference type="GO" id="GO:0046872">
    <property type="term" value="F:metal ion binding"/>
    <property type="evidence" value="ECO:0007669"/>
    <property type="project" value="UniProtKB-UniRule"/>
</dbReference>
<feature type="transmembrane region" description="Helical" evidence="20">
    <location>
        <begin position="113"/>
        <end position="133"/>
    </location>
</feature>
<sequence>MASLRKTHPLLKIANDALVDLPAPSNISVWWNFGSLLGLCLISQIVTGLFLAMHYTADIDTAFSSVAHICRDVNYGWLIRNLHANGASFFFICIYMHIARGLYYGSYLYKETWNIGVILLLLVMMTAFVGYVLPWGQMSFWGATVITNLLSAVPYVGNTLVQWIWGGFSVDNATLTRFFAFHFLLPFVILALTVIHLLFLHETGSNNPLGLNSDSDKISFHPYFSYKDLLGFAVLIIALTSLALFTPNALGDPDNFTPANPLVTPPHIKPEWYFLFAYAILRSIPNKLGGVLALLASILVLMVVPILHTSKQRSLTFRPMSQFLFWTLAADVIILTWIGGMPVEHPYIIIGQIASLLYFSIFLILMPLVGWVENKALGWT</sequence>
<feature type="transmembrane region" description="Helical" evidence="20">
    <location>
        <begin position="229"/>
        <end position="250"/>
    </location>
</feature>
<evidence type="ECO:0000256" key="17">
    <source>
        <dbReference type="ARBA" id="ARBA00061233"/>
    </source>
</evidence>
<geneLocation type="mitochondrion" evidence="23"/>
<evidence type="ECO:0000256" key="4">
    <source>
        <dbReference type="ARBA" id="ARBA00013531"/>
    </source>
</evidence>
<organism evidence="23">
    <name type="scientific">Gerres filamentosus</name>
    <name type="common">whipfin silverbiddy</name>
    <dbReference type="NCBI Taxonomy" id="274467"/>
    <lineage>
        <taxon>Eukaryota</taxon>
        <taxon>Metazoa</taxon>
        <taxon>Chordata</taxon>
        <taxon>Craniata</taxon>
        <taxon>Vertebrata</taxon>
        <taxon>Euteleostomi</taxon>
        <taxon>Actinopterygii</taxon>
        <taxon>Neopterygii</taxon>
        <taxon>Teleostei</taxon>
        <taxon>Neoteleostei</taxon>
        <taxon>Acanthomorphata</taxon>
        <taxon>Eupercaria</taxon>
        <taxon>Gerreiformes</taxon>
        <taxon>Gerreidae</taxon>
        <taxon>Gerres</taxon>
    </lineage>
</organism>
<reference evidence="23" key="1">
    <citation type="submission" date="2017-11" db="EMBL/GenBank/DDBJ databases">
        <authorList>
            <person name="Dai J."/>
            <person name="Liu M."/>
        </authorList>
    </citation>
    <scope>NUCLEOTIDE SEQUENCE</scope>
</reference>
<evidence type="ECO:0000256" key="7">
    <source>
        <dbReference type="ARBA" id="ARBA00022660"/>
    </source>
</evidence>
<evidence type="ECO:0000256" key="2">
    <source>
        <dbReference type="ARBA" id="ARBA00004448"/>
    </source>
</evidence>
<dbReference type="SUPFAM" id="SSF81342">
    <property type="entry name" value="Transmembrane di-heme cytochromes"/>
    <property type="match status" value="1"/>
</dbReference>
<name>A0A343WSP0_9TELE</name>
<evidence type="ECO:0000256" key="13">
    <source>
        <dbReference type="ARBA" id="ARBA00023004"/>
    </source>
</evidence>
<feature type="binding site" description="axial binding residue" evidence="19">
    <location>
        <position position="182"/>
    </location>
    <ligand>
        <name>heme b</name>
        <dbReference type="ChEBI" id="CHEBI:60344"/>
        <label>b562</label>
    </ligand>
    <ligandPart>
        <name>Fe</name>
        <dbReference type="ChEBI" id="CHEBI:18248"/>
    </ligandPart>
</feature>
<dbReference type="InterPro" id="IPR030689">
    <property type="entry name" value="Cytochrome_b"/>
</dbReference>
<keyword evidence="16 20" id="KW-0472">Membrane</keyword>
<feature type="transmembrane region" description="Helical" evidence="20">
    <location>
        <begin position="323"/>
        <end position="341"/>
    </location>
</feature>
<evidence type="ECO:0000256" key="1">
    <source>
        <dbReference type="ARBA" id="ARBA00002566"/>
    </source>
</evidence>
<comment type="subunit">
    <text evidence="3">The cytochrome bc1 complex contains 3 respiratory subunits (MT-CYB, CYC1 and UQCRFS1), 2 core proteins (UQCRC1 and UQCRC2) and probably 6 low-molecular weight proteins.</text>
</comment>
<reference evidence="23" key="2">
    <citation type="journal article" date="2020" name="Int. J. Mol. Sci.">
        <title>Comparative Analysis of Complete Mitochondrial Genomes of Three Gerres Fishes (Perciformes: Gerreidae) and Primary Exploration of Their Evolution History.</title>
        <authorList>
            <person name="Ruan H."/>
            <person name="Li M."/>
            <person name="Li Z."/>
            <person name="Huang J."/>
            <person name="Chen W."/>
            <person name="Sun J."/>
            <person name="Liu L."/>
            <person name="Zou K."/>
        </authorList>
    </citation>
    <scope>NUCLEOTIDE SEQUENCE</scope>
</reference>
<feature type="transmembrane region" description="Helical" evidence="20">
    <location>
        <begin position="87"/>
        <end position="107"/>
    </location>
</feature>
<feature type="domain" description="Cytochrome b/b6 C-terminal region profile" evidence="22">
    <location>
        <begin position="210"/>
        <end position="380"/>
    </location>
</feature>
<dbReference type="InterPro" id="IPR048259">
    <property type="entry name" value="Cytochrome_b_N_euk/bac"/>
</dbReference>
<dbReference type="SUPFAM" id="SSF81648">
    <property type="entry name" value="a domain/subunit of cytochrome bc1 complex (Ubiquinol-cytochrome c reductase)"/>
    <property type="match status" value="1"/>
</dbReference>
<evidence type="ECO:0000256" key="16">
    <source>
        <dbReference type="ARBA" id="ARBA00023136"/>
    </source>
</evidence>
<dbReference type="InterPro" id="IPR048260">
    <property type="entry name" value="Cytochrome_b_C_euk/bac"/>
</dbReference>
<evidence type="ECO:0000313" key="23">
    <source>
        <dbReference type="EMBL" id="AWD84301.1"/>
    </source>
</evidence>
<feature type="transmembrane region" description="Helical" evidence="20">
    <location>
        <begin position="145"/>
        <end position="166"/>
    </location>
</feature>
<dbReference type="InterPro" id="IPR036150">
    <property type="entry name" value="Cyt_b/b6_C_sf"/>
</dbReference>